<comment type="caution">
    <text evidence="3">The sequence shown here is derived from an EMBL/GenBank/DDBJ whole genome shotgun (WGS) entry which is preliminary data.</text>
</comment>
<evidence type="ECO:0000259" key="2">
    <source>
        <dbReference type="Pfam" id="PF21056"/>
    </source>
</evidence>
<dbReference type="AlphaFoldDB" id="A0A9W6YPL5"/>
<dbReference type="EMBL" id="BSXT01019028">
    <property type="protein sequence ID" value="GMG17544.1"/>
    <property type="molecule type" value="Genomic_DNA"/>
</dbReference>
<reference evidence="3" key="1">
    <citation type="submission" date="2023-04" db="EMBL/GenBank/DDBJ databases">
        <title>Phytophthora fragariaefolia NBRC 109709.</title>
        <authorList>
            <person name="Ichikawa N."/>
            <person name="Sato H."/>
            <person name="Tonouchi N."/>
        </authorList>
    </citation>
    <scope>NUCLEOTIDE SEQUENCE</scope>
    <source>
        <strain evidence="3">NBRC 109709</strain>
    </source>
</reference>
<sequence>MYAIDFAKRTRKSSGLQDSESDTDANIPAKQLVTPPCKPTVWLSDVPNLANSTNAHFIEQRAKLLSTVGLLFMGTGIGFRTTISCPIEFVTATSDQYNRRHPNKLMPTRSQYAFKRYNCTLGCQQKSRGLGLPFTTQKIGTLINSRLGSSSTEERLKDLIMAFLEEDGNSCLIIQDEWGLTSGIAVQSAAQTEVFKRWGENLGLDWTHNTNNLGYYLGKQKVAQLCVAVLTLNAVATTSCREPDCYRANWQGCVYSGNEVCEESDDIRYSVATLDYDSVDDDPDEETTPYKQTSIRSDGLLKDLEHSEFMTEEMVWLVENPSQVTQDEFHFLEAPQQALDGSVPSVSCVGVPAGSKPAPLTSVKLSEATHTTRQNSPITASSGSLIQPSMLLAQVPTPEVAQLAACDTQKKQLKVGLHLIKLHPQRRATSTSRVTTQKQARRGTVNLRSDCPIDVESLLLWVQHFPDKDRVLEIIDRYPRLFIEPFIMKRRPEVEMRQPKKNAEIFGA</sequence>
<gene>
    <name evidence="3" type="ORF">Pfra01_003020600</name>
</gene>
<organism evidence="3 4">
    <name type="scientific">Phytophthora fragariaefolia</name>
    <dbReference type="NCBI Taxonomy" id="1490495"/>
    <lineage>
        <taxon>Eukaryota</taxon>
        <taxon>Sar</taxon>
        <taxon>Stramenopiles</taxon>
        <taxon>Oomycota</taxon>
        <taxon>Peronosporomycetes</taxon>
        <taxon>Peronosporales</taxon>
        <taxon>Peronosporaceae</taxon>
        <taxon>Phytophthora</taxon>
    </lineage>
</organism>
<evidence type="ECO:0000256" key="1">
    <source>
        <dbReference type="SAM" id="MobiDB-lite"/>
    </source>
</evidence>
<proteinExistence type="predicted"/>
<protein>
    <submittedName>
        <fullName evidence="3">Unnamed protein product</fullName>
    </submittedName>
</protein>
<dbReference type="Pfam" id="PF21056">
    <property type="entry name" value="ZSWIM1-3_RNaseH-like"/>
    <property type="match status" value="1"/>
</dbReference>
<evidence type="ECO:0000313" key="3">
    <source>
        <dbReference type="EMBL" id="GMG17544.1"/>
    </source>
</evidence>
<feature type="region of interest" description="Disordered" evidence="1">
    <location>
        <begin position="1"/>
        <end position="30"/>
    </location>
</feature>
<dbReference type="InterPro" id="IPR048324">
    <property type="entry name" value="ZSWIM1-3_RNaseH-like"/>
</dbReference>
<feature type="domain" description="ZSWIM1/3 RNaseH-like" evidence="2">
    <location>
        <begin position="163"/>
        <end position="218"/>
    </location>
</feature>
<evidence type="ECO:0000313" key="4">
    <source>
        <dbReference type="Proteomes" id="UP001165121"/>
    </source>
</evidence>
<dbReference type="OrthoDB" id="129371at2759"/>
<accession>A0A9W6YPL5</accession>
<keyword evidence="4" id="KW-1185">Reference proteome</keyword>
<name>A0A9W6YPL5_9STRA</name>
<dbReference type="Proteomes" id="UP001165121">
    <property type="component" value="Unassembled WGS sequence"/>
</dbReference>